<sequence>AMRKAAQLGFGGIYVNPDVGGSGLSRLDTSIIFEALSTGCVSTTAYISIH</sequence>
<reference evidence="2 3" key="1">
    <citation type="submission" date="2024-05" db="EMBL/GenBank/DDBJ databases">
        <title>Genome sequencing and assembly of Indian major carp, Cirrhinus mrigala (Hamilton, 1822).</title>
        <authorList>
            <person name="Mohindra V."/>
            <person name="Chowdhury L.M."/>
            <person name="Lal K."/>
            <person name="Jena J.K."/>
        </authorList>
    </citation>
    <scope>NUCLEOTIDE SEQUENCE [LARGE SCALE GENOMIC DNA]</scope>
    <source>
        <strain evidence="2">CM1030</strain>
        <tissue evidence="2">Blood</tissue>
    </source>
</reference>
<proteinExistence type="predicted"/>
<dbReference type="InterPro" id="IPR009100">
    <property type="entry name" value="AcylCoA_DH/oxidase_NM_dom_sf"/>
</dbReference>
<feature type="non-terminal residue" evidence="2">
    <location>
        <position position="1"/>
    </location>
</feature>
<feature type="non-terminal residue" evidence="2">
    <location>
        <position position="50"/>
    </location>
</feature>
<organism evidence="2 3">
    <name type="scientific">Cirrhinus mrigala</name>
    <name type="common">Mrigala</name>
    <dbReference type="NCBI Taxonomy" id="683832"/>
    <lineage>
        <taxon>Eukaryota</taxon>
        <taxon>Metazoa</taxon>
        <taxon>Chordata</taxon>
        <taxon>Craniata</taxon>
        <taxon>Vertebrata</taxon>
        <taxon>Euteleostomi</taxon>
        <taxon>Actinopterygii</taxon>
        <taxon>Neopterygii</taxon>
        <taxon>Teleostei</taxon>
        <taxon>Ostariophysi</taxon>
        <taxon>Cypriniformes</taxon>
        <taxon>Cyprinidae</taxon>
        <taxon>Labeoninae</taxon>
        <taxon>Labeonini</taxon>
        <taxon>Cirrhinus</taxon>
    </lineage>
</organism>
<gene>
    <name evidence="2" type="ORF">M9458_030128</name>
</gene>
<accession>A0ABD0PK89</accession>
<dbReference type="InterPro" id="IPR052547">
    <property type="entry name" value="Mito_Isobutyryl-CoADH"/>
</dbReference>
<dbReference type="Proteomes" id="UP001529510">
    <property type="component" value="Unassembled WGS sequence"/>
</dbReference>
<dbReference type="InterPro" id="IPR037069">
    <property type="entry name" value="AcylCoA_DH/ox_N_sf"/>
</dbReference>
<dbReference type="PANTHER" id="PTHR43831">
    <property type="entry name" value="ISOBUTYRYL-COA DEHYDROGENASE"/>
    <property type="match status" value="1"/>
</dbReference>
<dbReference type="PANTHER" id="PTHR43831:SF1">
    <property type="entry name" value="ISOBUTYRYL-COA DEHYDROGENASE, MITOCHONDRIAL"/>
    <property type="match status" value="1"/>
</dbReference>
<evidence type="ECO:0000313" key="3">
    <source>
        <dbReference type="Proteomes" id="UP001529510"/>
    </source>
</evidence>
<dbReference type="InterPro" id="IPR013786">
    <property type="entry name" value="AcylCoA_DH/ox_N"/>
</dbReference>
<dbReference type="AlphaFoldDB" id="A0ABD0PK89"/>
<protein>
    <recommendedName>
        <fullName evidence="1">Acyl-CoA dehydrogenase/oxidase N-terminal domain-containing protein</fullName>
    </recommendedName>
</protein>
<feature type="domain" description="Acyl-CoA dehydrogenase/oxidase N-terminal" evidence="1">
    <location>
        <begin position="2"/>
        <end position="50"/>
    </location>
</feature>
<dbReference type="EMBL" id="JAMKFB020000015">
    <property type="protein sequence ID" value="KAL0174160.1"/>
    <property type="molecule type" value="Genomic_DNA"/>
</dbReference>
<dbReference type="Pfam" id="PF02771">
    <property type="entry name" value="Acyl-CoA_dh_N"/>
    <property type="match status" value="1"/>
</dbReference>
<dbReference type="SUPFAM" id="SSF56645">
    <property type="entry name" value="Acyl-CoA dehydrogenase NM domain-like"/>
    <property type="match status" value="1"/>
</dbReference>
<comment type="caution">
    <text evidence="2">The sequence shown here is derived from an EMBL/GenBank/DDBJ whole genome shotgun (WGS) entry which is preliminary data.</text>
</comment>
<evidence type="ECO:0000313" key="2">
    <source>
        <dbReference type="EMBL" id="KAL0174160.1"/>
    </source>
</evidence>
<name>A0ABD0PK89_CIRMR</name>
<keyword evidence="3" id="KW-1185">Reference proteome</keyword>
<evidence type="ECO:0000259" key="1">
    <source>
        <dbReference type="Pfam" id="PF02771"/>
    </source>
</evidence>
<dbReference type="Gene3D" id="1.10.540.10">
    <property type="entry name" value="Acyl-CoA dehydrogenase/oxidase, N-terminal domain"/>
    <property type="match status" value="1"/>
</dbReference>